<keyword evidence="4" id="KW-0788">Thiol protease</keyword>
<dbReference type="PROSITE" id="PS00139">
    <property type="entry name" value="THIOL_PROTEASE_CYS"/>
    <property type="match status" value="1"/>
</dbReference>
<dbReference type="AlphaFoldDB" id="A0A6P7TX60"/>
<dbReference type="SMART" id="SM00645">
    <property type="entry name" value="Pept_C1"/>
    <property type="match status" value="1"/>
</dbReference>
<dbReference type="RefSeq" id="XP_029654520.1">
    <property type="nucleotide sequence ID" value="XM_029798660.1"/>
</dbReference>
<dbReference type="GO" id="GO:0008234">
    <property type="term" value="F:cysteine-type peptidase activity"/>
    <property type="evidence" value="ECO:0007669"/>
    <property type="project" value="UniProtKB-KW"/>
</dbReference>
<dbReference type="InterPro" id="IPR013128">
    <property type="entry name" value="Peptidase_C1A"/>
</dbReference>
<protein>
    <submittedName>
        <fullName evidence="8">Cathepsin L1-like</fullName>
    </submittedName>
</protein>
<evidence type="ECO:0000256" key="2">
    <source>
        <dbReference type="ARBA" id="ARBA00022670"/>
    </source>
</evidence>
<dbReference type="InterPro" id="IPR000169">
    <property type="entry name" value="Pept_cys_AS"/>
</dbReference>
<dbReference type="PROSITE" id="PS00639">
    <property type="entry name" value="THIOL_PROTEASE_HIS"/>
    <property type="match status" value="1"/>
</dbReference>
<keyword evidence="3" id="KW-0378">Hydrolase</keyword>
<keyword evidence="2" id="KW-0645">Protease</keyword>
<dbReference type="InterPro" id="IPR039417">
    <property type="entry name" value="Peptidase_C1A_papain-like"/>
</dbReference>
<dbReference type="GO" id="GO:0006508">
    <property type="term" value="P:proteolysis"/>
    <property type="evidence" value="ECO:0007669"/>
    <property type="project" value="UniProtKB-KW"/>
</dbReference>
<dbReference type="Gene3D" id="3.90.70.10">
    <property type="entry name" value="Cysteine proteinases"/>
    <property type="match status" value="1"/>
</dbReference>
<evidence type="ECO:0000256" key="3">
    <source>
        <dbReference type="ARBA" id="ARBA00022801"/>
    </source>
</evidence>
<dbReference type="InterPro" id="IPR038765">
    <property type="entry name" value="Papain-like_cys_pep_sf"/>
</dbReference>
<proteinExistence type="inferred from homology"/>
<feature type="domain" description="Peptidase C1A papain C-terminal" evidence="6">
    <location>
        <begin position="57"/>
        <end position="218"/>
    </location>
</feature>
<dbReference type="PANTHER" id="PTHR12411">
    <property type="entry name" value="CYSTEINE PROTEASE FAMILY C1-RELATED"/>
    <property type="match status" value="1"/>
</dbReference>
<keyword evidence="5" id="KW-1015">Disulfide bond</keyword>
<sequence>MPGTYKCQSDNNGDVGINGPCYAWKRSIDFNIIHTDILFTDMNLIPVRYEIIFTKIINDQKKFIHAVTPVKNQGACGSCWSFATTGVFESHYYIKTGLKIDFSEQHLVDCSWNQENQGCFGGLDVGSYSFIKNFGLATTSEYGKYRGEVSDYSYLKDKTSSRILNHAVLLVGYGTTNHGLDYWLIKNSWGTNWGDHGYIKISRKENLCGVMNQVTYPEFDVVGH</sequence>
<organism evidence="7 8">
    <name type="scientific">Octopus sinensis</name>
    <name type="common">East Asian common octopus</name>
    <dbReference type="NCBI Taxonomy" id="2607531"/>
    <lineage>
        <taxon>Eukaryota</taxon>
        <taxon>Metazoa</taxon>
        <taxon>Spiralia</taxon>
        <taxon>Lophotrochozoa</taxon>
        <taxon>Mollusca</taxon>
        <taxon>Cephalopoda</taxon>
        <taxon>Coleoidea</taxon>
        <taxon>Octopodiformes</taxon>
        <taxon>Octopoda</taxon>
        <taxon>Incirrata</taxon>
        <taxon>Octopodidae</taxon>
        <taxon>Octopus</taxon>
    </lineage>
</organism>
<dbReference type="InterPro" id="IPR000668">
    <property type="entry name" value="Peptidase_C1A_C"/>
</dbReference>
<dbReference type="CDD" id="cd02248">
    <property type="entry name" value="Peptidase_C1A"/>
    <property type="match status" value="1"/>
</dbReference>
<dbReference type="Pfam" id="PF00112">
    <property type="entry name" value="Peptidase_C1"/>
    <property type="match status" value="2"/>
</dbReference>
<dbReference type="Proteomes" id="UP000515154">
    <property type="component" value="Unplaced"/>
</dbReference>
<evidence type="ECO:0000256" key="5">
    <source>
        <dbReference type="ARBA" id="ARBA00023157"/>
    </source>
</evidence>
<accession>A0A6P7TX60</accession>
<evidence type="ECO:0000259" key="6">
    <source>
        <dbReference type="SMART" id="SM00645"/>
    </source>
</evidence>
<dbReference type="KEGG" id="osn:115227975"/>
<name>A0A6P7TX60_9MOLL</name>
<comment type="similarity">
    <text evidence="1">Belongs to the peptidase C1 family.</text>
</comment>
<evidence type="ECO:0000313" key="8">
    <source>
        <dbReference type="RefSeq" id="XP_029654520.1"/>
    </source>
</evidence>
<keyword evidence="7" id="KW-1185">Reference proteome</keyword>
<dbReference type="PRINTS" id="PR00705">
    <property type="entry name" value="PAPAIN"/>
</dbReference>
<reference evidence="8" key="1">
    <citation type="submission" date="2025-08" db="UniProtKB">
        <authorList>
            <consortium name="RefSeq"/>
        </authorList>
    </citation>
    <scope>IDENTIFICATION</scope>
</reference>
<dbReference type="Gene3D" id="2.40.50.170">
    <property type="entry name" value="Cysteine proteinases. Chain C"/>
    <property type="match status" value="1"/>
</dbReference>
<evidence type="ECO:0000313" key="7">
    <source>
        <dbReference type="Proteomes" id="UP000515154"/>
    </source>
</evidence>
<evidence type="ECO:0000256" key="4">
    <source>
        <dbReference type="ARBA" id="ARBA00022807"/>
    </source>
</evidence>
<dbReference type="InterPro" id="IPR025661">
    <property type="entry name" value="Pept_asp_AS"/>
</dbReference>
<dbReference type="InterPro" id="IPR025660">
    <property type="entry name" value="Pept_his_AS"/>
</dbReference>
<evidence type="ECO:0000256" key="1">
    <source>
        <dbReference type="ARBA" id="ARBA00008455"/>
    </source>
</evidence>
<gene>
    <name evidence="8" type="primary">LOC115227975</name>
</gene>
<dbReference type="PROSITE" id="PS00640">
    <property type="entry name" value="THIOL_PROTEASE_ASN"/>
    <property type="match status" value="1"/>
</dbReference>
<dbReference type="SUPFAM" id="SSF54001">
    <property type="entry name" value="Cysteine proteinases"/>
    <property type="match status" value="1"/>
</dbReference>